<keyword evidence="10" id="KW-0969">Cilium</keyword>
<accession>A0A839HN26</accession>
<dbReference type="GO" id="GO:0005829">
    <property type="term" value="C:cytosol"/>
    <property type="evidence" value="ECO:0007669"/>
    <property type="project" value="TreeGrafter"/>
</dbReference>
<evidence type="ECO:0000256" key="3">
    <source>
        <dbReference type="ARBA" id="ARBA00016507"/>
    </source>
</evidence>
<comment type="similarity">
    <text evidence="2">Belongs to the FliH family.</text>
</comment>
<sequence>MSSVLLAEQAAGVARWQPPYFGPLVIPEPEAEEAQPEPVVEPEPPEPTFPPLTAEELDAIKTEGYNLGYHDGFTRGYQDGRNQGYQEIVAEVRAHAEQVLQTQVQALENVARALVDPLADAAEALEPELLLLVTTLAEQVIQSELTTRPTLIQSVLQQALDRLPVRGRTVRVRLHPDDHLVLSTYAVDLPDTFVWLPDEDITRGGCSIESSASRIDARLTTRLQQAVAAIWGDMTTPPPPVVETAPVTQPVDDTQNLTAEISGDTGASAGDEIPTVEPVAPPPRMSDPAAGELL</sequence>
<evidence type="ECO:0000313" key="10">
    <source>
        <dbReference type="EMBL" id="MBB1126822.1"/>
    </source>
</evidence>
<reference evidence="10 11" key="1">
    <citation type="journal article" date="2020" name="Arch. Microbiol.">
        <title>The genome sequence of the giant phototrophic gammaproteobacterium Thiospirillum jenense gives insight into its physiological properties and phylogenetic relationships.</title>
        <authorList>
            <person name="Imhoff J.F."/>
            <person name="Meyer T.E."/>
            <person name="Kyndt J.A."/>
        </authorList>
    </citation>
    <scope>NUCLEOTIDE SEQUENCE [LARGE SCALE GENOMIC DNA]</scope>
    <source>
        <strain evidence="10 11">DSM 216</strain>
    </source>
</reference>
<comment type="caution">
    <text evidence="10">The sequence shown here is derived from an EMBL/GenBank/DDBJ whole genome shotgun (WGS) entry which is preliminary data.</text>
</comment>
<name>A0A839HN26_9GAMM</name>
<keyword evidence="10" id="KW-0966">Cell projection</keyword>
<dbReference type="PANTHER" id="PTHR34982">
    <property type="entry name" value="YOP PROTEINS TRANSLOCATION PROTEIN L"/>
    <property type="match status" value="1"/>
</dbReference>
<evidence type="ECO:0000256" key="1">
    <source>
        <dbReference type="ARBA" id="ARBA00003041"/>
    </source>
</evidence>
<gene>
    <name evidence="10" type="ORF">HUK38_11370</name>
</gene>
<keyword evidence="6" id="KW-0653">Protein transport</keyword>
<protein>
    <recommendedName>
        <fullName evidence="3">Flagellar assembly protein FliH</fullName>
    </recommendedName>
</protein>
<dbReference type="AlphaFoldDB" id="A0A839HN26"/>
<dbReference type="Proteomes" id="UP000548632">
    <property type="component" value="Unassembled WGS sequence"/>
</dbReference>
<keyword evidence="10" id="KW-0282">Flagellum</keyword>
<evidence type="ECO:0000256" key="8">
    <source>
        <dbReference type="SAM" id="MobiDB-lite"/>
    </source>
</evidence>
<evidence type="ECO:0000256" key="6">
    <source>
        <dbReference type="ARBA" id="ARBA00022927"/>
    </source>
</evidence>
<proteinExistence type="inferred from homology"/>
<evidence type="ECO:0000259" key="9">
    <source>
        <dbReference type="Pfam" id="PF02108"/>
    </source>
</evidence>
<dbReference type="GO" id="GO:0044781">
    <property type="term" value="P:bacterial-type flagellum organization"/>
    <property type="evidence" value="ECO:0007669"/>
    <property type="project" value="UniProtKB-KW"/>
</dbReference>
<feature type="region of interest" description="Disordered" evidence="8">
    <location>
        <begin position="27"/>
        <end position="47"/>
    </location>
</feature>
<dbReference type="Pfam" id="PF02108">
    <property type="entry name" value="FliH"/>
    <property type="match status" value="1"/>
</dbReference>
<evidence type="ECO:0000256" key="5">
    <source>
        <dbReference type="ARBA" id="ARBA00022795"/>
    </source>
</evidence>
<dbReference type="PANTHER" id="PTHR34982:SF1">
    <property type="entry name" value="FLAGELLAR ASSEMBLY PROTEIN FLIH"/>
    <property type="match status" value="1"/>
</dbReference>
<organism evidence="10 11">
    <name type="scientific">Thiospirillum jenense</name>
    <dbReference type="NCBI Taxonomy" id="1653858"/>
    <lineage>
        <taxon>Bacteria</taxon>
        <taxon>Pseudomonadati</taxon>
        <taxon>Pseudomonadota</taxon>
        <taxon>Gammaproteobacteria</taxon>
        <taxon>Chromatiales</taxon>
        <taxon>Chromatiaceae</taxon>
        <taxon>Thiospirillum</taxon>
    </lineage>
</organism>
<evidence type="ECO:0000256" key="2">
    <source>
        <dbReference type="ARBA" id="ARBA00006602"/>
    </source>
</evidence>
<dbReference type="InterPro" id="IPR051472">
    <property type="entry name" value="T3SS_Stator/FliH"/>
</dbReference>
<keyword evidence="4" id="KW-0813">Transport</keyword>
<dbReference type="EMBL" id="JABVCQ010000026">
    <property type="protein sequence ID" value="MBB1126822.1"/>
    <property type="molecule type" value="Genomic_DNA"/>
</dbReference>
<evidence type="ECO:0000313" key="11">
    <source>
        <dbReference type="Proteomes" id="UP000548632"/>
    </source>
</evidence>
<dbReference type="InterPro" id="IPR018035">
    <property type="entry name" value="Flagellar_FliH/T3SS_HrpE"/>
</dbReference>
<keyword evidence="5" id="KW-1005">Bacterial flagellum biogenesis</keyword>
<keyword evidence="11" id="KW-1185">Reference proteome</keyword>
<feature type="domain" description="Flagellar assembly protein FliH/Type III secretion system HrpE" evidence="9">
    <location>
        <begin position="103"/>
        <end position="225"/>
    </location>
</feature>
<feature type="region of interest" description="Disordered" evidence="8">
    <location>
        <begin position="257"/>
        <end position="294"/>
    </location>
</feature>
<evidence type="ECO:0000256" key="4">
    <source>
        <dbReference type="ARBA" id="ARBA00022448"/>
    </source>
</evidence>
<dbReference type="GO" id="GO:0015031">
    <property type="term" value="P:protein transport"/>
    <property type="evidence" value="ECO:0007669"/>
    <property type="project" value="UniProtKB-KW"/>
</dbReference>
<dbReference type="RefSeq" id="WP_182584451.1">
    <property type="nucleotide sequence ID" value="NZ_JABVCQ010000026.1"/>
</dbReference>
<evidence type="ECO:0000256" key="7">
    <source>
        <dbReference type="ARBA" id="ARBA00023225"/>
    </source>
</evidence>
<comment type="function">
    <text evidence="1">Needed for flagellar regrowth and assembly.</text>
</comment>
<keyword evidence="7" id="KW-1006">Bacterial flagellum protein export</keyword>